<dbReference type="InterPro" id="IPR003680">
    <property type="entry name" value="Flavodoxin_fold"/>
</dbReference>
<protein>
    <submittedName>
        <fullName evidence="4">NAD(P)H dehydrogenase (Quinone)</fullName>
    </submittedName>
</protein>
<accession>A0A917W7Z0</accession>
<evidence type="ECO:0000256" key="1">
    <source>
        <dbReference type="ARBA" id="ARBA00006252"/>
    </source>
</evidence>
<evidence type="ECO:0000259" key="3">
    <source>
        <dbReference type="Pfam" id="PF02525"/>
    </source>
</evidence>
<gene>
    <name evidence="4" type="ORF">GCM10011575_38320</name>
</gene>
<comment type="caution">
    <text evidence="4">The sequence shown here is derived from an EMBL/GenBank/DDBJ whole genome shotgun (WGS) entry which is preliminary data.</text>
</comment>
<dbReference type="InterPro" id="IPR029039">
    <property type="entry name" value="Flavoprotein-like_sf"/>
</dbReference>
<evidence type="ECO:0000313" key="4">
    <source>
        <dbReference type="EMBL" id="GGL76522.1"/>
    </source>
</evidence>
<comment type="similarity">
    <text evidence="1">Belongs to the NAD(P)H dehydrogenase (quinone) family.</text>
</comment>
<dbReference type="SUPFAM" id="SSF52218">
    <property type="entry name" value="Flavoproteins"/>
    <property type="match status" value="1"/>
</dbReference>
<dbReference type="AlphaFoldDB" id="A0A917W7Z0"/>
<name>A0A917W7Z0_9ACTN</name>
<dbReference type="InterPro" id="IPR051545">
    <property type="entry name" value="NAD(P)H_dehydrogenase_qn"/>
</dbReference>
<reference evidence="4" key="1">
    <citation type="journal article" date="2014" name="Int. J. Syst. Evol. Microbiol.">
        <title>Complete genome sequence of Corynebacterium casei LMG S-19264T (=DSM 44701T), isolated from a smear-ripened cheese.</title>
        <authorList>
            <consortium name="US DOE Joint Genome Institute (JGI-PGF)"/>
            <person name="Walter F."/>
            <person name="Albersmeier A."/>
            <person name="Kalinowski J."/>
            <person name="Ruckert C."/>
        </authorList>
    </citation>
    <scope>NUCLEOTIDE SEQUENCE</scope>
    <source>
        <strain evidence="4">CGMCC 4.7306</strain>
    </source>
</reference>
<evidence type="ECO:0000313" key="5">
    <source>
        <dbReference type="Proteomes" id="UP000613840"/>
    </source>
</evidence>
<dbReference type="Proteomes" id="UP000613840">
    <property type="component" value="Unassembled WGS sequence"/>
</dbReference>
<proteinExistence type="inferred from homology"/>
<dbReference type="GO" id="GO:0003955">
    <property type="term" value="F:NAD(P)H dehydrogenase (quinone) activity"/>
    <property type="evidence" value="ECO:0007669"/>
    <property type="project" value="TreeGrafter"/>
</dbReference>
<sequence length="197" mass="21480">MIVLAHPSAAGFDHELADRVRSVIGQTGVRQHFHDLYAESFDPVLTENAQGEAEVWSRGTSAEQVRARVAAAPDPLVLRHQRELAEARGLVVIHPDWLGKPPAILAGWLDRVLLSARQNPAPQLQRALVINTCEADGTAAESDALGVLWRDQLGPYLGSPLFERLTFRGVGTADDQQLGRWRNATDRAAAWVSGAAR</sequence>
<dbReference type="Gene3D" id="3.40.50.360">
    <property type="match status" value="1"/>
</dbReference>
<dbReference type="PANTHER" id="PTHR10204:SF34">
    <property type="entry name" value="NAD(P)H DEHYDROGENASE [QUINONE] 1 ISOFORM 1"/>
    <property type="match status" value="1"/>
</dbReference>
<reference evidence="4" key="2">
    <citation type="submission" date="2020-09" db="EMBL/GenBank/DDBJ databases">
        <authorList>
            <person name="Sun Q."/>
            <person name="Zhou Y."/>
        </authorList>
    </citation>
    <scope>NUCLEOTIDE SEQUENCE</scope>
    <source>
        <strain evidence="4">CGMCC 4.7306</strain>
    </source>
</reference>
<keyword evidence="5" id="KW-1185">Reference proteome</keyword>
<dbReference type="PANTHER" id="PTHR10204">
    <property type="entry name" value="NAD P H OXIDOREDUCTASE-RELATED"/>
    <property type="match status" value="1"/>
</dbReference>
<organism evidence="4 5">
    <name type="scientific">Microlunatus endophyticus</name>
    <dbReference type="NCBI Taxonomy" id="1716077"/>
    <lineage>
        <taxon>Bacteria</taxon>
        <taxon>Bacillati</taxon>
        <taxon>Actinomycetota</taxon>
        <taxon>Actinomycetes</taxon>
        <taxon>Propionibacteriales</taxon>
        <taxon>Propionibacteriaceae</taxon>
        <taxon>Microlunatus</taxon>
    </lineage>
</organism>
<keyword evidence="2" id="KW-0560">Oxidoreductase</keyword>
<evidence type="ECO:0000256" key="2">
    <source>
        <dbReference type="ARBA" id="ARBA00023002"/>
    </source>
</evidence>
<dbReference type="Pfam" id="PF02525">
    <property type="entry name" value="Flavodoxin_2"/>
    <property type="match status" value="1"/>
</dbReference>
<dbReference type="EMBL" id="BMMZ01000011">
    <property type="protein sequence ID" value="GGL76522.1"/>
    <property type="molecule type" value="Genomic_DNA"/>
</dbReference>
<dbReference type="GO" id="GO:0005829">
    <property type="term" value="C:cytosol"/>
    <property type="evidence" value="ECO:0007669"/>
    <property type="project" value="TreeGrafter"/>
</dbReference>
<feature type="domain" description="Flavodoxin-like fold" evidence="3">
    <location>
        <begin position="2"/>
        <end position="117"/>
    </location>
</feature>